<dbReference type="AlphaFoldDB" id="A0A427YIU4"/>
<keyword evidence="4" id="KW-1185">Reference proteome</keyword>
<evidence type="ECO:0008006" key="5">
    <source>
        <dbReference type="Google" id="ProtNLM"/>
    </source>
</evidence>
<proteinExistence type="predicted"/>
<feature type="region of interest" description="Disordered" evidence="1">
    <location>
        <begin position="31"/>
        <end position="90"/>
    </location>
</feature>
<gene>
    <name evidence="3" type="ORF">EHS25_010165</name>
</gene>
<accession>A0A427YIU4</accession>
<keyword evidence="2" id="KW-0812">Transmembrane</keyword>
<protein>
    <recommendedName>
        <fullName evidence="5">Secreted protein</fullName>
    </recommendedName>
</protein>
<evidence type="ECO:0000313" key="4">
    <source>
        <dbReference type="Proteomes" id="UP000279259"/>
    </source>
</evidence>
<name>A0A427YIU4_9TREE</name>
<reference evidence="3 4" key="1">
    <citation type="submission" date="2018-11" db="EMBL/GenBank/DDBJ databases">
        <title>Genome sequence of Saitozyma podzolica DSM 27192.</title>
        <authorList>
            <person name="Aliyu H."/>
            <person name="Gorte O."/>
            <person name="Ochsenreither K."/>
        </authorList>
    </citation>
    <scope>NUCLEOTIDE SEQUENCE [LARGE SCALE GENOMIC DNA]</scope>
    <source>
        <strain evidence="3 4">DSM 27192</strain>
    </source>
</reference>
<feature type="region of interest" description="Disordered" evidence="1">
    <location>
        <begin position="198"/>
        <end position="237"/>
    </location>
</feature>
<evidence type="ECO:0000256" key="1">
    <source>
        <dbReference type="SAM" id="MobiDB-lite"/>
    </source>
</evidence>
<feature type="compositionally biased region" description="Polar residues" evidence="1">
    <location>
        <begin position="207"/>
        <end position="219"/>
    </location>
</feature>
<organism evidence="3 4">
    <name type="scientific">Saitozyma podzolica</name>
    <dbReference type="NCBI Taxonomy" id="1890683"/>
    <lineage>
        <taxon>Eukaryota</taxon>
        <taxon>Fungi</taxon>
        <taxon>Dikarya</taxon>
        <taxon>Basidiomycota</taxon>
        <taxon>Agaricomycotina</taxon>
        <taxon>Tremellomycetes</taxon>
        <taxon>Tremellales</taxon>
        <taxon>Trimorphomycetaceae</taxon>
        <taxon>Saitozyma</taxon>
    </lineage>
</organism>
<keyword evidence="2" id="KW-0472">Membrane</keyword>
<dbReference type="Proteomes" id="UP000279259">
    <property type="component" value="Unassembled WGS sequence"/>
</dbReference>
<keyword evidence="2" id="KW-1133">Transmembrane helix</keyword>
<sequence length="443" mass="48306">MTTKVAAPDVAPPQYGSHVVDPFADASAVHLSEKTGLGGDGAKGHGPTEAVNGAATAYGPTDAVNGTAATPGVGAQEKHQYDDSPSSPDSYIRDPHKLVAYIVPFPSPTHLPSSVPAPPLRFLIYTPPPPPLLRPSEGEKEKLSHKMQRKWQAEVREAKESDAKVASWKGIKSRVTKGISWGVGHVTSADLDFLTRIPKDGEKMPTKPTQASARTSVSEDSSDGQEEDGTHEGETTNATVKLEEMVLVYPPSIGMSVDQLRTEFINSLMRTKSKAQKDAVIATGLLPVALALDWALMFVGWIFGGALEVDGVWMAASYKGAKTARSVTKRLSSSSSGNASNLSLKFIPSERSDVLQQYLLEKCIQRDQATFNRQHTAIPSEEDVMRAIGWQASGIYEKTYWEDEAWEKDQVVDDLRKTMSKAAKTWDKWVKKYEENPDKVAKK</sequence>
<feature type="transmembrane region" description="Helical" evidence="2">
    <location>
        <begin position="279"/>
        <end position="303"/>
    </location>
</feature>
<evidence type="ECO:0000313" key="3">
    <source>
        <dbReference type="EMBL" id="RSH90989.1"/>
    </source>
</evidence>
<comment type="caution">
    <text evidence="3">The sequence shown here is derived from an EMBL/GenBank/DDBJ whole genome shotgun (WGS) entry which is preliminary data.</text>
</comment>
<dbReference type="STRING" id="1890683.A0A427YIU4"/>
<evidence type="ECO:0000256" key="2">
    <source>
        <dbReference type="SAM" id="Phobius"/>
    </source>
</evidence>
<dbReference type="OrthoDB" id="3189033at2759"/>
<dbReference type="EMBL" id="RSCD01000009">
    <property type="protein sequence ID" value="RSH90989.1"/>
    <property type="molecule type" value="Genomic_DNA"/>
</dbReference>